<dbReference type="RefSeq" id="WP_304435923.1">
    <property type="nucleotide sequence ID" value="NZ_JAUKUC010000001.1"/>
</dbReference>
<dbReference type="NCBIfam" id="NF003952">
    <property type="entry name" value="PRK05450.1-5"/>
    <property type="match status" value="1"/>
</dbReference>
<dbReference type="InterPro" id="IPR003329">
    <property type="entry name" value="Cytidylyl_trans"/>
</dbReference>
<gene>
    <name evidence="4" type="ORF">Q2T41_09760</name>
</gene>
<dbReference type="CDD" id="cd02517">
    <property type="entry name" value="CMP-KDO-Synthetase"/>
    <property type="match status" value="1"/>
</dbReference>
<comment type="caution">
    <text evidence="4">The sequence shown here is derived from an EMBL/GenBank/DDBJ whole genome shotgun (WGS) entry which is preliminary data.</text>
</comment>
<dbReference type="Gene3D" id="3.90.550.10">
    <property type="entry name" value="Spore Coat Polysaccharide Biosynthesis Protein SpsA, Chain A"/>
    <property type="match status" value="1"/>
</dbReference>
<keyword evidence="5" id="KW-1185">Reference proteome</keyword>
<keyword evidence="3" id="KW-0448">Lipopolysaccharide biosynthesis</keyword>
<reference evidence="4" key="2">
    <citation type="submission" date="2023-06" db="EMBL/GenBank/DDBJ databases">
        <authorList>
            <person name="Lucena T."/>
            <person name="Sun Q."/>
        </authorList>
    </citation>
    <scope>NUCLEOTIDE SEQUENCE</scope>
    <source>
        <strain evidence="4">CECT 8869</strain>
    </source>
</reference>
<reference evidence="4" key="1">
    <citation type="journal article" date="2014" name="Int. J. Syst. Evol. Microbiol.">
        <title>Complete genome of a new Firmicutes species belonging to the dominant human colonic microbiota ('Ruminococcus bicirculans') reveals two chromosomes and a selective capacity to utilize plant glucans.</title>
        <authorList>
            <consortium name="NISC Comparative Sequencing Program"/>
            <person name="Wegmann U."/>
            <person name="Louis P."/>
            <person name="Goesmann A."/>
            <person name="Henrissat B."/>
            <person name="Duncan S.H."/>
            <person name="Flint H.J."/>
        </authorList>
    </citation>
    <scope>NUCLEOTIDE SEQUENCE</scope>
    <source>
        <strain evidence="4">CECT 8869</strain>
    </source>
</reference>
<keyword evidence="2 4" id="KW-0548">Nucleotidyltransferase</keyword>
<proteinExistence type="predicted"/>
<dbReference type="Pfam" id="PF02348">
    <property type="entry name" value="CTP_transf_3"/>
    <property type="match status" value="1"/>
</dbReference>
<dbReference type="NCBIfam" id="NF009905">
    <property type="entry name" value="PRK13368.1"/>
    <property type="match status" value="1"/>
</dbReference>
<dbReference type="PANTHER" id="PTHR42866">
    <property type="entry name" value="3-DEOXY-MANNO-OCTULOSONATE CYTIDYLYLTRANSFERASE"/>
    <property type="match status" value="1"/>
</dbReference>
<dbReference type="SUPFAM" id="SSF53448">
    <property type="entry name" value="Nucleotide-diphospho-sugar transferases"/>
    <property type="match status" value="1"/>
</dbReference>
<dbReference type="InterPro" id="IPR029044">
    <property type="entry name" value="Nucleotide-diphossugar_trans"/>
</dbReference>
<keyword evidence="1" id="KW-0808">Transferase</keyword>
<dbReference type="GO" id="GO:0016779">
    <property type="term" value="F:nucleotidyltransferase activity"/>
    <property type="evidence" value="ECO:0007669"/>
    <property type="project" value="UniProtKB-KW"/>
</dbReference>
<evidence type="ECO:0000256" key="1">
    <source>
        <dbReference type="ARBA" id="ARBA00022679"/>
    </source>
</evidence>
<evidence type="ECO:0000313" key="5">
    <source>
        <dbReference type="Proteomes" id="UP001168579"/>
    </source>
</evidence>
<evidence type="ECO:0000313" key="4">
    <source>
        <dbReference type="EMBL" id="MDO1512939.1"/>
    </source>
</evidence>
<evidence type="ECO:0000256" key="3">
    <source>
        <dbReference type="ARBA" id="ARBA00022985"/>
    </source>
</evidence>
<dbReference type="EMBL" id="JAUKUC010000001">
    <property type="protein sequence ID" value="MDO1512939.1"/>
    <property type="molecule type" value="Genomic_DNA"/>
</dbReference>
<dbReference type="InterPro" id="IPR004528">
    <property type="entry name" value="KdsB"/>
</dbReference>
<accession>A0ABT8RRC5</accession>
<name>A0ABT8RRC5_9FLAO</name>
<organism evidence="4 5">
    <name type="scientific">Maribacter confluentis</name>
    <dbReference type="NCBI Taxonomy" id="1656093"/>
    <lineage>
        <taxon>Bacteria</taxon>
        <taxon>Pseudomonadati</taxon>
        <taxon>Bacteroidota</taxon>
        <taxon>Flavobacteriia</taxon>
        <taxon>Flavobacteriales</taxon>
        <taxon>Flavobacteriaceae</taxon>
        <taxon>Maribacter</taxon>
    </lineage>
</organism>
<protein>
    <submittedName>
        <fullName evidence="4">3-deoxy-manno-octulosonate cytidylyltransferase</fullName>
    </submittedName>
</protein>
<dbReference type="PANTHER" id="PTHR42866:SF2">
    <property type="entry name" value="3-DEOXY-MANNO-OCTULOSONATE CYTIDYLYLTRANSFERASE, MITOCHONDRIAL"/>
    <property type="match status" value="1"/>
</dbReference>
<sequence>MRKVGIIPARYKSTRFPGKPLVLINGTPMILLVAKIVEEALGHENTYIATENDRIKDVVTSAGYRVIMTSENCLTGTDRVWEAAQQIEADIYINIQGDEPLLNPKDINLIASKKEEFYNYVINGMCSLGNNELPSNPNIPKVLVNKYNDLLYMSRLPIPGIKGQKSKMPIYKKQVCIYAFNYNDLKLFGESKKKAEFEYYEDIEILRFFDLNVPIKMIETSGSSAAVDEPSDVLKVEQVINNMAQ</sequence>
<dbReference type="Proteomes" id="UP001168579">
    <property type="component" value="Unassembled WGS sequence"/>
</dbReference>
<evidence type="ECO:0000256" key="2">
    <source>
        <dbReference type="ARBA" id="ARBA00022695"/>
    </source>
</evidence>